<dbReference type="STRING" id="1121321.SAMN04488530_10822"/>
<evidence type="ECO:0000313" key="1">
    <source>
        <dbReference type="EMBL" id="SHG80972.1"/>
    </source>
</evidence>
<sequence length="141" mass="16620">MNSKLKKLEENLPKNCCSFCTNLSLKGPDEEYKYDIKCVIFDKIPRSNYCCELFEPEHTNLSIEDLDNHYMNFLETCLRVPYDEYLKSAHWQVFKEKTLYENNYSCSICGSKENVNVYHIRKNLGRETQSDVIVMCSKCTL</sequence>
<gene>
    <name evidence="1" type="ORF">SAMN04488530_10822</name>
</gene>
<accession>A0A1M5MUZ7</accession>
<keyword evidence="2" id="KW-1185">Reference proteome</keyword>
<dbReference type="RefSeq" id="WP_073124952.1">
    <property type="nucleotide sequence ID" value="NZ_BAABCH010000002.1"/>
</dbReference>
<organism evidence="1 2">
    <name type="scientific">Asaccharospora irregularis DSM 2635</name>
    <dbReference type="NCBI Taxonomy" id="1121321"/>
    <lineage>
        <taxon>Bacteria</taxon>
        <taxon>Bacillati</taxon>
        <taxon>Bacillota</taxon>
        <taxon>Clostridia</taxon>
        <taxon>Peptostreptococcales</taxon>
        <taxon>Peptostreptococcaceae</taxon>
        <taxon>Asaccharospora</taxon>
    </lineage>
</organism>
<protein>
    <submittedName>
        <fullName evidence="1">Uncharacterized protein</fullName>
    </submittedName>
</protein>
<dbReference type="OrthoDB" id="8967912at2"/>
<reference evidence="2" key="1">
    <citation type="submission" date="2016-11" db="EMBL/GenBank/DDBJ databases">
        <authorList>
            <person name="Varghese N."/>
            <person name="Submissions S."/>
        </authorList>
    </citation>
    <scope>NUCLEOTIDE SEQUENCE [LARGE SCALE GENOMIC DNA]</scope>
    <source>
        <strain evidence="2">DSM 2635</strain>
    </source>
</reference>
<proteinExistence type="predicted"/>
<dbReference type="EMBL" id="FQWX01000008">
    <property type="protein sequence ID" value="SHG80972.1"/>
    <property type="molecule type" value="Genomic_DNA"/>
</dbReference>
<name>A0A1M5MUZ7_9FIRM</name>
<dbReference type="AlphaFoldDB" id="A0A1M5MUZ7"/>
<dbReference type="Proteomes" id="UP000243255">
    <property type="component" value="Unassembled WGS sequence"/>
</dbReference>
<evidence type="ECO:0000313" key="2">
    <source>
        <dbReference type="Proteomes" id="UP000243255"/>
    </source>
</evidence>